<evidence type="ECO:0000313" key="7">
    <source>
        <dbReference type="EMBL" id="SBS28256.1"/>
    </source>
</evidence>
<protein>
    <recommendedName>
        <fullName evidence="2">cysteine-S-conjugate beta-lyase</fullName>
        <ecNumber evidence="2">4.4.1.13</ecNumber>
    </recommendedName>
</protein>
<dbReference type="EC" id="4.4.1.13" evidence="2"/>
<dbReference type="GO" id="GO:0030170">
    <property type="term" value="F:pyridoxal phosphate binding"/>
    <property type="evidence" value="ECO:0007669"/>
    <property type="project" value="InterPro"/>
</dbReference>
<dbReference type="InterPro" id="IPR015421">
    <property type="entry name" value="PyrdxlP-dep_Trfase_major"/>
</dbReference>
<keyword evidence="8" id="KW-1185">Reference proteome</keyword>
<evidence type="ECO:0000256" key="1">
    <source>
        <dbReference type="ARBA" id="ARBA00001933"/>
    </source>
</evidence>
<accession>A0A1A8T9H8</accession>
<proteinExistence type="inferred from homology"/>
<dbReference type="OrthoDB" id="3224382at2"/>
<evidence type="ECO:0000256" key="5">
    <source>
        <dbReference type="ARBA" id="ARBA00037974"/>
    </source>
</evidence>
<dbReference type="Gene3D" id="3.40.640.10">
    <property type="entry name" value="Type I PLP-dependent aspartate aminotransferase-like (Major domain)"/>
    <property type="match status" value="1"/>
</dbReference>
<dbReference type="NCBIfam" id="TIGR04350">
    <property type="entry name" value="C_S_lyase_PatB"/>
    <property type="match status" value="1"/>
</dbReference>
<dbReference type="STRING" id="1792290.MSP8886_01103"/>
<dbReference type="Pfam" id="PF00155">
    <property type="entry name" value="Aminotran_1_2"/>
    <property type="match status" value="1"/>
</dbReference>
<dbReference type="InterPro" id="IPR051798">
    <property type="entry name" value="Class-II_PLP-Dep_Aminotrans"/>
</dbReference>
<gene>
    <name evidence="7" type="primary">patB</name>
    <name evidence="7" type="ORF">MSP8886_01103</name>
</gene>
<dbReference type="EMBL" id="FLOB01000002">
    <property type="protein sequence ID" value="SBS28256.1"/>
    <property type="molecule type" value="Genomic_DNA"/>
</dbReference>
<dbReference type="RefSeq" id="WP_067013546.1">
    <property type="nucleotide sequence ID" value="NZ_FLOB01000002.1"/>
</dbReference>
<dbReference type="InterPro" id="IPR027619">
    <property type="entry name" value="C-S_lyase_PatB-like"/>
</dbReference>
<dbReference type="InterPro" id="IPR004839">
    <property type="entry name" value="Aminotransferase_I/II_large"/>
</dbReference>
<dbReference type="PANTHER" id="PTHR43525">
    <property type="entry name" value="PROTEIN MALY"/>
    <property type="match status" value="1"/>
</dbReference>
<dbReference type="Gene3D" id="3.90.1150.10">
    <property type="entry name" value="Aspartate Aminotransferase, domain 1"/>
    <property type="match status" value="1"/>
</dbReference>
<dbReference type="InterPro" id="IPR015422">
    <property type="entry name" value="PyrdxlP-dep_Trfase_small"/>
</dbReference>
<organism evidence="7 8">
    <name type="scientific">Marinomonas spartinae</name>
    <dbReference type="NCBI Taxonomy" id="1792290"/>
    <lineage>
        <taxon>Bacteria</taxon>
        <taxon>Pseudomonadati</taxon>
        <taxon>Pseudomonadota</taxon>
        <taxon>Gammaproteobacteria</taxon>
        <taxon>Oceanospirillales</taxon>
        <taxon>Oceanospirillaceae</taxon>
        <taxon>Marinomonas</taxon>
    </lineage>
</organism>
<dbReference type="SUPFAM" id="SSF53383">
    <property type="entry name" value="PLP-dependent transferases"/>
    <property type="match status" value="1"/>
</dbReference>
<dbReference type="AlphaFoldDB" id="A0A1A8T9H8"/>
<dbReference type="PANTHER" id="PTHR43525:SF1">
    <property type="entry name" value="PROTEIN MALY"/>
    <property type="match status" value="1"/>
</dbReference>
<feature type="domain" description="Aminotransferase class I/classII large" evidence="6">
    <location>
        <begin position="29"/>
        <end position="374"/>
    </location>
</feature>
<sequence>MKKTQFDFDTLIDRTQTQSDKWAKYPEHVIPMWVADMDFDSPECIKSALNKRIDQGVFGYTHASKSLNSAILNHLECRYHWSISPTAIFHLPGLVCALHMAVRAFSNENDGIIVPGPVYYHLNRAPKLSQRQLITVDMTIQQDRWIPDFNQLEKACAQANAKMILLCNPHNPGGTVYTREELAQVHALAKKYDLLVVSDEIHCDLIFDDLQHIPFASLNEDAANRTITLMAPSKTFNLAGLGYAFAVIENAKLRQTFNNAKSGLIPYPNMLGLVAASAAYQEGQQWHQALLSYLTKNRNFLQQWLEKTPFSIQKLEATYLAWIDVSALDIDNPHHFFLEAGVGVSDGKEFGNSSFIRLNFGCPMRQLEQAIERLEVALKKNNIL</sequence>
<evidence type="ECO:0000259" key="6">
    <source>
        <dbReference type="Pfam" id="PF00155"/>
    </source>
</evidence>
<dbReference type="GO" id="GO:0047804">
    <property type="term" value="F:cysteine-S-conjugate beta-lyase activity"/>
    <property type="evidence" value="ECO:0007669"/>
    <property type="project" value="UniProtKB-EC"/>
</dbReference>
<name>A0A1A8T9H8_9GAMM</name>
<comment type="cofactor">
    <cofactor evidence="1">
        <name>pyridoxal 5'-phosphate</name>
        <dbReference type="ChEBI" id="CHEBI:597326"/>
    </cofactor>
</comment>
<comment type="similarity">
    <text evidence="5">Belongs to the class-II pyridoxal-phosphate-dependent aminotransferase family. MalY/PatB cystathionine beta-lyase subfamily.</text>
</comment>
<dbReference type="Proteomes" id="UP000092544">
    <property type="component" value="Unassembled WGS sequence"/>
</dbReference>
<keyword evidence="4 7" id="KW-0456">Lyase</keyword>
<reference evidence="7 8" key="1">
    <citation type="submission" date="2016-06" db="EMBL/GenBank/DDBJ databases">
        <authorList>
            <person name="Kjaerup R.B."/>
            <person name="Dalgaard T.S."/>
            <person name="Juul-Madsen H.R."/>
        </authorList>
    </citation>
    <scope>NUCLEOTIDE SEQUENCE [LARGE SCALE GENOMIC DNA]</scope>
    <source>
        <strain evidence="7 8">CECT 8886</strain>
    </source>
</reference>
<evidence type="ECO:0000256" key="2">
    <source>
        <dbReference type="ARBA" id="ARBA00012224"/>
    </source>
</evidence>
<evidence type="ECO:0000256" key="4">
    <source>
        <dbReference type="ARBA" id="ARBA00023239"/>
    </source>
</evidence>
<dbReference type="InterPro" id="IPR015424">
    <property type="entry name" value="PyrdxlP-dep_Trfase"/>
</dbReference>
<dbReference type="CDD" id="cd00609">
    <property type="entry name" value="AAT_like"/>
    <property type="match status" value="1"/>
</dbReference>
<evidence type="ECO:0000313" key="8">
    <source>
        <dbReference type="Proteomes" id="UP000092544"/>
    </source>
</evidence>
<keyword evidence="3" id="KW-0663">Pyridoxal phosphate</keyword>
<evidence type="ECO:0000256" key="3">
    <source>
        <dbReference type="ARBA" id="ARBA00022898"/>
    </source>
</evidence>